<name>A0A1L3SPU4_9HYPH</name>
<dbReference type="AlphaFoldDB" id="A0A1L3SPU4"/>
<evidence type="ECO:0000313" key="2">
    <source>
        <dbReference type="EMBL" id="APH71424.1"/>
    </source>
</evidence>
<sequence length="102" mass="10464">MGGGMNAPVIRRLATTVAGAVFGAGLLLWAFPVRGEMLAILHPREGGEVARAQPVTEGGTLSRDLAKFPPSVACDDTSPPLRGVEDSRGAIARPFAAPGASR</sequence>
<protein>
    <submittedName>
        <fullName evidence="2">Uncharacterized protein</fullName>
    </submittedName>
</protein>
<evidence type="ECO:0000313" key="3">
    <source>
        <dbReference type="Proteomes" id="UP000182840"/>
    </source>
</evidence>
<reference evidence="3" key="1">
    <citation type="submission" date="2016-11" db="EMBL/GenBank/DDBJ databases">
        <title>Mesorhizobium oceanicum sp. nov., isolated from deep seawater in South China Sea.</title>
        <authorList>
            <person name="Fu G.-Y."/>
        </authorList>
    </citation>
    <scope>NUCLEOTIDE SEQUENCE [LARGE SCALE GENOMIC DNA]</scope>
    <source>
        <strain evidence="3">B7</strain>
    </source>
</reference>
<evidence type="ECO:0000256" key="1">
    <source>
        <dbReference type="SAM" id="MobiDB-lite"/>
    </source>
</evidence>
<organism evidence="2 3">
    <name type="scientific">Aquibium oceanicum</name>
    <dbReference type="NCBI Taxonomy" id="1670800"/>
    <lineage>
        <taxon>Bacteria</taxon>
        <taxon>Pseudomonadati</taxon>
        <taxon>Pseudomonadota</taxon>
        <taxon>Alphaproteobacteria</taxon>
        <taxon>Hyphomicrobiales</taxon>
        <taxon>Phyllobacteriaceae</taxon>
        <taxon>Aquibium</taxon>
    </lineage>
</organism>
<dbReference type="STRING" id="1670800.BSQ44_08630"/>
<keyword evidence="3" id="KW-1185">Reference proteome</keyword>
<accession>A0A1L3SPU4</accession>
<gene>
    <name evidence="2" type="ORF">BSQ44_08630</name>
</gene>
<dbReference type="Proteomes" id="UP000182840">
    <property type="component" value="Chromosome"/>
</dbReference>
<dbReference type="KEGG" id="meso:BSQ44_08630"/>
<dbReference type="EMBL" id="CP018171">
    <property type="protein sequence ID" value="APH71424.1"/>
    <property type="molecule type" value="Genomic_DNA"/>
</dbReference>
<proteinExistence type="predicted"/>
<feature type="region of interest" description="Disordered" evidence="1">
    <location>
        <begin position="58"/>
        <end position="102"/>
    </location>
</feature>